<dbReference type="Proteomes" id="UP000708148">
    <property type="component" value="Unassembled WGS sequence"/>
</dbReference>
<feature type="domain" description="DUF6815" evidence="1">
    <location>
        <begin position="26"/>
        <end position="129"/>
    </location>
</feature>
<sequence length="151" mass="16153">MTFCEQYLEGNGCGLVDQRFLPRVTEGELSVSIVHDKPVEIVHKKPVDGGVSATVGAGASCVSYPPDDAQFAPLMHAFVSEDLPRIMPALGMDGEPLPLVWEAEFILGDKQDDGTDAYFLGELNCSCVGVTNQRHVADAMSQAAIDAVSKQ</sequence>
<protein>
    <recommendedName>
        <fullName evidence="1">DUF6815 domain-containing protein</fullName>
    </recommendedName>
</protein>
<dbReference type="InterPro" id="IPR049212">
    <property type="entry name" value="DUF6815"/>
</dbReference>
<comment type="caution">
    <text evidence="2">The sequence shown here is derived from an EMBL/GenBank/DDBJ whole genome shotgun (WGS) entry which is preliminary data.</text>
</comment>
<name>A0A8S1J0Y7_9CHLO</name>
<dbReference type="EMBL" id="CAJHUC010001440">
    <property type="protein sequence ID" value="CAD7701126.1"/>
    <property type="molecule type" value="Genomic_DNA"/>
</dbReference>
<gene>
    <name evidence="2" type="ORF">OSTQU699_LOCUS6485</name>
</gene>
<dbReference type="Pfam" id="PF20668">
    <property type="entry name" value="DUF6815"/>
    <property type="match status" value="1"/>
</dbReference>
<evidence type="ECO:0000313" key="2">
    <source>
        <dbReference type="EMBL" id="CAD7701126.1"/>
    </source>
</evidence>
<dbReference type="OrthoDB" id="10256152at2759"/>
<proteinExistence type="predicted"/>
<organism evidence="2 3">
    <name type="scientific">Ostreobium quekettii</name>
    <dbReference type="NCBI Taxonomy" id="121088"/>
    <lineage>
        <taxon>Eukaryota</taxon>
        <taxon>Viridiplantae</taxon>
        <taxon>Chlorophyta</taxon>
        <taxon>core chlorophytes</taxon>
        <taxon>Ulvophyceae</taxon>
        <taxon>TCBD clade</taxon>
        <taxon>Bryopsidales</taxon>
        <taxon>Ostreobineae</taxon>
        <taxon>Ostreobiaceae</taxon>
        <taxon>Ostreobium</taxon>
    </lineage>
</organism>
<evidence type="ECO:0000313" key="3">
    <source>
        <dbReference type="Proteomes" id="UP000708148"/>
    </source>
</evidence>
<evidence type="ECO:0000259" key="1">
    <source>
        <dbReference type="Pfam" id="PF20668"/>
    </source>
</evidence>
<reference evidence="2" key="1">
    <citation type="submission" date="2020-12" db="EMBL/GenBank/DDBJ databases">
        <authorList>
            <person name="Iha C."/>
        </authorList>
    </citation>
    <scope>NUCLEOTIDE SEQUENCE</scope>
</reference>
<accession>A0A8S1J0Y7</accession>
<dbReference type="AlphaFoldDB" id="A0A8S1J0Y7"/>
<dbReference type="SUPFAM" id="SSF56059">
    <property type="entry name" value="Glutathione synthetase ATP-binding domain-like"/>
    <property type="match status" value="1"/>
</dbReference>
<keyword evidence="3" id="KW-1185">Reference proteome</keyword>